<dbReference type="EMBL" id="JACGWN010000008">
    <property type="protein sequence ID" value="KAL0439758.1"/>
    <property type="molecule type" value="Genomic_DNA"/>
</dbReference>
<gene>
    <name evidence="1" type="ORF">Slati_2458800</name>
</gene>
<reference evidence="1" key="2">
    <citation type="journal article" date="2024" name="Plant">
        <title>Genomic evolution and insights into agronomic trait innovations of Sesamum species.</title>
        <authorList>
            <person name="Miao H."/>
            <person name="Wang L."/>
            <person name="Qu L."/>
            <person name="Liu H."/>
            <person name="Sun Y."/>
            <person name="Le M."/>
            <person name="Wang Q."/>
            <person name="Wei S."/>
            <person name="Zheng Y."/>
            <person name="Lin W."/>
            <person name="Duan Y."/>
            <person name="Cao H."/>
            <person name="Xiong S."/>
            <person name="Wang X."/>
            <person name="Wei L."/>
            <person name="Li C."/>
            <person name="Ma Q."/>
            <person name="Ju M."/>
            <person name="Zhao R."/>
            <person name="Li G."/>
            <person name="Mu C."/>
            <person name="Tian Q."/>
            <person name="Mei H."/>
            <person name="Zhang T."/>
            <person name="Gao T."/>
            <person name="Zhang H."/>
        </authorList>
    </citation>
    <scope>NUCLEOTIDE SEQUENCE</scope>
    <source>
        <strain evidence="1">KEN1</strain>
    </source>
</reference>
<proteinExistence type="predicted"/>
<comment type="caution">
    <text evidence="1">The sequence shown here is derived from an EMBL/GenBank/DDBJ whole genome shotgun (WGS) entry which is preliminary data.</text>
</comment>
<organism evidence="1">
    <name type="scientific">Sesamum latifolium</name>
    <dbReference type="NCBI Taxonomy" id="2727402"/>
    <lineage>
        <taxon>Eukaryota</taxon>
        <taxon>Viridiplantae</taxon>
        <taxon>Streptophyta</taxon>
        <taxon>Embryophyta</taxon>
        <taxon>Tracheophyta</taxon>
        <taxon>Spermatophyta</taxon>
        <taxon>Magnoliopsida</taxon>
        <taxon>eudicotyledons</taxon>
        <taxon>Gunneridae</taxon>
        <taxon>Pentapetalae</taxon>
        <taxon>asterids</taxon>
        <taxon>lamiids</taxon>
        <taxon>Lamiales</taxon>
        <taxon>Pedaliaceae</taxon>
        <taxon>Sesamum</taxon>
    </lineage>
</organism>
<sequence>MRRGVYLDGVCLGCGFEGEDLFHVLLQCPFARLMWAMSNLQWSSISCPHWFRKPGYADYHGASTGQDSLVFFSSAGHYGVPRIGCCLRTAAPQPPNFLNEFGGWSQPSLLDV</sequence>
<evidence type="ECO:0000313" key="1">
    <source>
        <dbReference type="EMBL" id="KAL0439758.1"/>
    </source>
</evidence>
<reference evidence="1" key="1">
    <citation type="submission" date="2020-06" db="EMBL/GenBank/DDBJ databases">
        <authorList>
            <person name="Li T."/>
            <person name="Hu X."/>
            <person name="Zhang T."/>
            <person name="Song X."/>
            <person name="Zhang H."/>
            <person name="Dai N."/>
            <person name="Sheng W."/>
            <person name="Hou X."/>
            <person name="Wei L."/>
        </authorList>
    </citation>
    <scope>NUCLEOTIDE SEQUENCE</scope>
    <source>
        <strain evidence="1">KEN1</strain>
        <tissue evidence="1">Leaf</tissue>
    </source>
</reference>
<name>A0AAW2WEJ6_9LAMI</name>
<protein>
    <recommendedName>
        <fullName evidence="2">Reverse transcriptase zinc-binding domain-containing protein</fullName>
    </recommendedName>
</protein>
<accession>A0AAW2WEJ6</accession>
<evidence type="ECO:0008006" key="2">
    <source>
        <dbReference type="Google" id="ProtNLM"/>
    </source>
</evidence>
<dbReference type="AlphaFoldDB" id="A0AAW2WEJ6"/>